<dbReference type="EMBL" id="MU250532">
    <property type="protein sequence ID" value="KAG7447134.1"/>
    <property type="molecule type" value="Genomic_DNA"/>
</dbReference>
<comment type="caution">
    <text evidence="1">The sequence shown here is derived from an EMBL/GenBank/DDBJ whole genome shotgun (WGS) entry which is preliminary data.</text>
</comment>
<accession>A0A9P7VVW6</accession>
<protein>
    <submittedName>
        <fullName evidence="1">Uncharacterized protein</fullName>
    </submittedName>
</protein>
<organism evidence="1 2">
    <name type="scientific">Guyanagaster necrorhizus</name>
    <dbReference type="NCBI Taxonomy" id="856835"/>
    <lineage>
        <taxon>Eukaryota</taxon>
        <taxon>Fungi</taxon>
        <taxon>Dikarya</taxon>
        <taxon>Basidiomycota</taxon>
        <taxon>Agaricomycotina</taxon>
        <taxon>Agaricomycetes</taxon>
        <taxon>Agaricomycetidae</taxon>
        <taxon>Agaricales</taxon>
        <taxon>Marasmiineae</taxon>
        <taxon>Physalacriaceae</taxon>
        <taxon>Guyanagaster</taxon>
    </lineage>
</organism>
<sequence>MTLPNLLDAEVVSEPDWPTIPGHQDTELQSKALEVRISDRLPIPSYGDLNIINETTELSSEEFHCTKGMVPMRNWCRDAYSVLASFLDHVASVLRLTNSYHPRDKLEREDSVSAEPSRCTPRLFWAALWRIQKTQTLSKLPIALQILQVYEIVGRIFPMYKVMKVKPRVARKLESGDHDWCTTDQMDVDWISLTYKDLGFLRRAKAYFKAFHVALTYQKFSQRMRLKIVMNLSRGFFTGK</sequence>
<dbReference type="AlphaFoldDB" id="A0A9P7VVW6"/>
<dbReference type="GeneID" id="66099358"/>
<gene>
    <name evidence="1" type="ORF">BT62DRAFT_1004711</name>
</gene>
<dbReference type="OrthoDB" id="5584477at2759"/>
<keyword evidence="2" id="KW-1185">Reference proteome</keyword>
<name>A0A9P7VVW6_9AGAR</name>
<dbReference type="RefSeq" id="XP_043040634.1">
    <property type="nucleotide sequence ID" value="XM_043177071.1"/>
</dbReference>
<evidence type="ECO:0000313" key="2">
    <source>
        <dbReference type="Proteomes" id="UP000812287"/>
    </source>
</evidence>
<dbReference type="Proteomes" id="UP000812287">
    <property type="component" value="Unassembled WGS sequence"/>
</dbReference>
<reference evidence="1" key="1">
    <citation type="submission" date="2020-11" db="EMBL/GenBank/DDBJ databases">
        <title>Adaptations for nitrogen fixation in a non-lichenized fungal sporocarp promotes dispersal by wood-feeding termites.</title>
        <authorList>
            <consortium name="DOE Joint Genome Institute"/>
            <person name="Koch R.A."/>
            <person name="Yoon G."/>
            <person name="Arayal U."/>
            <person name="Lail K."/>
            <person name="Amirebrahimi M."/>
            <person name="Labutti K."/>
            <person name="Lipzen A."/>
            <person name="Riley R."/>
            <person name="Barry K."/>
            <person name="Henrissat B."/>
            <person name="Grigoriev I.V."/>
            <person name="Herr J.R."/>
            <person name="Aime M.C."/>
        </authorList>
    </citation>
    <scope>NUCLEOTIDE SEQUENCE</scope>
    <source>
        <strain evidence="1">MCA 3950</strain>
    </source>
</reference>
<proteinExistence type="predicted"/>
<evidence type="ECO:0000313" key="1">
    <source>
        <dbReference type="EMBL" id="KAG7447134.1"/>
    </source>
</evidence>